<keyword evidence="3" id="KW-0809">Transit peptide</keyword>
<sequence>MVRPSTALSARLRLTTKQVNGGYYKGNRTGSMGAHTEWGGYVIDYRKARNYNCPDLKDTRLTPFVSAQIDPRNLDRAARDDPTYIPDRSSGRAFIEAWKNDSPDEYSTKLKTWMLYFAQAEEPAAQQSLEHSAEPLEPEEADQTMESIGLEDHYHTGTQGDKDTTAEAEDVPGESGRLGRKVITGRRKISPNPAPQQQETDQPRHPY</sequence>
<dbReference type="OrthoDB" id="408933at2759"/>
<dbReference type="PANTHER" id="PTHR21338">
    <property type="entry name" value="MITOCHONDRIAL RIBOSOMAL PROTEIN L41"/>
    <property type="match status" value="1"/>
</dbReference>
<dbReference type="InterPro" id="IPR019189">
    <property type="entry name" value="Ribosomal_mL41"/>
</dbReference>
<feature type="compositionally biased region" description="Basic and acidic residues" evidence="7">
    <location>
        <begin position="150"/>
        <end position="165"/>
    </location>
</feature>
<dbReference type="eggNOG" id="KOG4756">
    <property type="taxonomic scope" value="Eukaryota"/>
</dbReference>
<evidence type="ECO:0000256" key="3">
    <source>
        <dbReference type="ARBA" id="ARBA00022946"/>
    </source>
</evidence>
<name>U1G8S6_ENDPU</name>
<protein>
    <submittedName>
        <fullName evidence="8">Uncharacterized protein</fullName>
    </submittedName>
</protein>
<accession>U1G8S6</accession>
<dbReference type="GO" id="GO:0003735">
    <property type="term" value="F:structural constituent of ribosome"/>
    <property type="evidence" value="ECO:0007669"/>
    <property type="project" value="InterPro"/>
</dbReference>
<comment type="similarity">
    <text evidence="2">Belongs to the mitochondrion-specific ribosomal protein mL41 family.</text>
</comment>
<evidence type="ECO:0000256" key="2">
    <source>
        <dbReference type="ARBA" id="ARBA00010152"/>
    </source>
</evidence>
<dbReference type="RefSeq" id="XP_007800443.1">
    <property type="nucleotide sequence ID" value="XM_007802252.1"/>
</dbReference>
<reference evidence="9" key="1">
    <citation type="journal article" date="2014" name="BMC Genomics">
        <title>Genome characteristics reveal the impact of lichenization on lichen-forming fungus Endocarpon pusillum Hedwig (Verrucariales, Ascomycota).</title>
        <authorList>
            <person name="Wang Y.-Y."/>
            <person name="Liu B."/>
            <person name="Zhang X.-Y."/>
            <person name="Zhou Q.-M."/>
            <person name="Zhang T."/>
            <person name="Li H."/>
            <person name="Yu Y.-F."/>
            <person name="Zhang X.-L."/>
            <person name="Hao X.-Y."/>
            <person name="Wang M."/>
            <person name="Wang L."/>
            <person name="Wei J.-C."/>
        </authorList>
    </citation>
    <scope>NUCLEOTIDE SEQUENCE [LARGE SCALE GENOMIC DNA]</scope>
    <source>
        <strain evidence="9">Z07020 / HMAS-L-300199</strain>
    </source>
</reference>
<evidence type="ECO:0000256" key="4">
    <source>
        <dbReference type="ARBA" id="ARBA00022980"/>
    </source>
</evidence>
<evidence type="ECO:0000313" key="8">
    <source>
        <dbReference type="EMBL" id="ERF73862.1"/>
    </source>
</evidence>
<feature type="region of interest" description="Disordered" evidence="7">
    <location>
        <begin position="125"/>
        <end position="207"/>
    </location>
</feature>
<keyword evidence="5" id="KW-0496">Mitochondrion</keyword>
<dbReference type="EMBL" id="KE720914">
    <property type="protein sequence ID" value="ERF73862.1"/>
    <property type="molecule type" value="Genomic_DNA"/>
</dbReference>
<dbReference type="PANTHER" id="PTHR21338:SF0">
    <property type="entry name" value="LARGE RIBOSOMAL SUBUNIT PROTEIN ML41"/>
    <property type="match status" value="1"/>
</dbReference>
<organism evidence="8 9">
    <name type="scientific">Endocarpon pusillum (strain Z07020 / HMAS-L-300199)</name>
    <name type="common">Lichen-forming fungus</name>
    <dbReference type="NCBI Taxonomy" id="1263415"/>
    <lineage>
        <taxon>Eukaryota</taxon>
        <taxon>Fungi</taxon>
        <taxon>Dikarya</taxon>
        <taxon>Ascomycota</taxon>
        <taxon>Pezizomycotina</taxon>
        <taxon>Eurotiomycetes</taxon>
        <taxon>Chaetothyriomycetidae</taxon>
        <taxon>Verrucariales</taxon>
        <taxon>Verrucariaceae</taxon>
        <taxon>Endocarpon</taxon>
    </lineage>
</organism>
<evidence type="ECO:0000256" key="6">
    <source>
        <dbReference type="ARBA" id="ARBA00023274"/>
    </source>
</evidence>
<dbReference type="GO" id="GO:0006412">
    <property type="term" value="P:translation"/>
    <property type="evidence" value="ECO:0007669"/>
    <property type="project" value="TreeGrafter"/>
</dbReference>
<keyword evidence="6" id="KW-0687">Ribonucleoprotein</keyword>
<feature type="compositionally biased region" description="Basic residues" evidence="7">
    <location>
        <begin position="178"/>
        <end position="189"/>
    </location>
</feature>
<evidence type="ECO:0000256" key="7">
    <source>
        <dbReference type="SAM" id="MobiDB-lite"/>
    </source>
</evidence>
<evidence type="ECO:0000256" key="5">
    <source>
        <dbReference type="ARBA" id="ARBA00023128"/>
    </source>
</evidence>
<dbReference type="GeneID" id="19240821"/>
<evidence type="ECO:0000256" key="1">
    <source>
        <dbReference type="ARBA" id="ARBA00004173"/>
    </source>
</evidence>
<comment type="subcellular location">
    <subcellularLocation>
        <location evidence="1">Mitochondrion</location>
    </subcellularLocation>
</comment>
<dbReference type="HOGENOM" id="CLU_1326365_0_0_1"/>
<proteinExistence type="inferred from homology"/>
<evidence type="ECO:0000313" key="9">
    <source>
        <dbReference type="Proteomes" id="UP000019373"/>
    </source>
</evidence>
<dbReference type="AlphaFoldDB" id="U1G8S6"/>
<dbReference type="Pfam" id="PF09809">
    <property type="entry name" value="MRP-L27"/>
    <property type="match status" value="1"/>
</dbReference>
<keyword evidence="4" id="KW-0689">Ribosomal protein</keyword>
<gene>
    <name evidence="8" type="ORF">EPUS_05874</name>
</gene>
<dbReference type="GO" id="GO:0005762">
    <property type="term" value="C:mitochondrial large ribosomal subunit"/>
    <property type="evidence" value="ECO:0007669"/>
    <property type="project" value="InterPro"/>
</dbReference>
<keyword evidence="9" id="KW-1185">Reference proteome</keyword>
<dbReference type="Proteomes" id="UP000019373">
    <property type="component" value="Unassembled WGS sequence"/>
</dbReference>